<protein>
    <submittedName>
        <fullName evidence="1">2-dehydro-3-deoxygalactonokinase</fullName>
    </submittedName>
</protein>
<dbReference type="Proteomes" id="UP000243978">
    <property type="component" value="Unassembled WGS sequence"/>
</dbReference>
<accession>A0A2T6BFL0</accession>
<keyword evidence="1" id="KW-0808">Transferase</keyword>
<dbReference type="GO" id="GO:0034194">
    <property type="term" value="P:D-galactonate catabolic process"/>
    <property type="evidence" value="ECO:0007669"/>
    <property type="project" value="InterPro"/>
</dbReference>
<dbReference type="Gene3D" id="3.30.420.300">
    <property type="entry name" value="2-keto-3-deoxy-galactonokinase, substrate binding domain"/>
    <property type="match status" value="1"/>
</dbReference>
<proteinExistence type="predicted"/>
<dbReference type="Gene3D" id="3.30.420.310">
    <property type="entry name" value="2-keto-3-deoxy-galactonokinase, C-terminal domain"/>
    <property type="match status" value="1"/>
</dbReference>
<dbReference type="InterPro" id="IPR042258">
    <property type="entry name" value="DGOK_N"/>
</dbReference>
<name>A0A2T6BFL0_9RHOB</name>
<gene>
    <name evidence="1" type="ORF">C8N43_3676</name>
</gene>
<evidence type="ECO:0000313" key="2">
    <source>
        <dbReference type="Proteomes" id="UP000243978"/>
    </source>
</evidence>
<sequence length="303" mass="32615">MSDDVRYPDWIAVDWGTSNLRVWAMTAEGEMLAHNGSDAGMSTLEPADFEVTLLAHIAPWLPAGRTTPVIACGMVGSRQGWAEAPYRAVPCPPSGVLIDVPCKDARITMHILPGLKQEKSADVMRGEETQIAGFLAREPRYDGIVCLPGTHTKWAQISAGEVVSFQTFMTGEMFDLLSHASVLRHSLGEGKALDEASFADAVSDTMSRPEAVATQLFKIRAADLLFGASEAVCRGRLSGLLLGLELAAARPYWLGQPVCLVGAPSLNTLYAKALVIQGLEAPQYDADEMTLWGLSAAYKESFS</sequence>
<organism evidence="1 2">
    <name type="scientific">Litoreibacter ponti</name>
    <dbReference type="NCBI Taxonomy" id="1510457"/>
    <lineage>
        <taxon>Bacteria</taxon>
        <taxon>Pseudomonadati</taxon>
        <taxon>Pseudomonadota</taxon>
        <taxon>Alphaproteobacteria</taxon>
        <taxon>Rhodobacterales</taxon>
        <taxon>Roseobacteraceae</taxon>
        <taxon>Litoreibacter</taxon>
    </lineage>
</organism>
<keyword evidence="1" id="KW-0418">Kinase</keyword>
<dbReference type="Pfam" id="PF05035">
    <property type="entry name" value="DGOK"/>
    <property type="match status" value="1"/>
</dbReference>
<dbReference type="InterPro" id="IPR042257">
    <property type="entry name" value="DGOK_C"/>
</dbReference>
<dbReference type="EMBL" id="QBKS01000002">
    <property type="protein sequence ID" value="PTX54855.1"/>
    <property type="molecule type" value="Genomic_DNA"/>
</dbReference>
<keyword evidence="2" id="KW-1185">Reference proteome</keyword>
<dbReference type="RefSeq" id="WP_107847145.1">
    <property type="nucleotide sequence ID" value="NZ_QBKS01000002.1"/>
</dbReference>
<dbReference type="GO" id="GO:0008671">
    <property type="term" value="F:2-dehydro-3-deoxygalactonokinase activity"/>
    <property type="evidence" value="ECO:0007669"/>
    <property type="project" value="InterPro"/>
</dbReference>
<dbReference type="InterPro" id="IPR007729">
    <property type="entry name" value="DGOK"/>
</dbReference>
<comment type="caution">
    <text evidence="1">The sequence shown here is derived from an EMBL/GenBank/DDBJ whole genome shotgun (WGS) entry which is preliminary data.</text>
</comment>
<dbReference type="AlphaFoldDB" id="A0A2T6BFL0"/>
<reference evidence="1 2" key="1">
    <citation type="submission" date="2018-04" db="EMBL/GenBank/DDBJ databases">
        <title>Genomic Encyclopedia of Archaeal and Bacterial Type Strains, Phase II (KMG-II): from individual species to whole genera.</title>
        <authorList>
            <person name="Goeker M."/>
        </authorList>
    </citation>
    <scope>NUCLEOTIDE SEQUENCE [LARGE SCALE GENOMIC DNA]</scope>
    <source>
        <strain evidence="1 2">DSM 100977</strain>
    </source>
</reference>
<dbReference type="OrthoDB" id="256574at2"/>
<evidence type="ECO:0000313" key="1">
    <source>
        <dbReference type="EMBL" id="PTX54855.1"/>
    </source>
</evidence>